<evidence type="ECO:0000313" key="3">
    <source>
        <dbReference type="Proteomes" id="UP000315995"/>
    </source>
</evidence>
<dbReference type="GO" id="GO:0046061">
    <property type="term" value="P:dATP catabolic process"/>
    <property type="evidence" value="ECO:0007669"/>
    <property type="project" value="TreeGrafter"/>
</dbReference>
<dbReference type="InterPro" id="IPR048011">
    <property type="entry name" value="NTP-PPase_MazG-like_C"/>
</dbReference>
<dbReference type="Proteomes" id="UP000315995">
    <property type="component" value="Chromosome"/>
</dbReference>
<dbReference type="GO" id="GO:0046081">
    <property type="term" value="P:dUTP catabolic process"/>
    <property type="evidence" value="ECO:0007669"/>
    <property type="project" value="TreeGrafter"/>
</dbReference>
<dbReference type="CDD" id="cd11529">
    <property type="entry name" value="NTP-PPase_MazG_Cterm"/>
    <property type="match status" value="1"/>
</dbReference>
<dbReference type="OrthoDB" id="9808939at2"/>
<dbReference type="Gene3D" id="1.10.287.1080">
    <property type="entry name" value="MazG-like"/>
    <property type="match status" value="1"/>
</dbReference>
<feature type="domain" description="NTP pyrophosphohydrolase MazG-like" evidence="1">
    <location>
        <begin position="41"/>
        <end position="101"/>
    </location>
</feature>
<dbReference type="RefSeq" id="WP_141201086.1">
    <property type="nucleotide sequence ID" value="NZ_CP041186.1"/>
</dbReference>
<protein>
    <recommendedName>
        <fullName evidence="1">NTP pyrophosphohydrolase MazG-like domain-containing protein</fullName>
    </recommendedName>
</protein>
<dbReference type="GO" id="GO:0006203">
    <property type="term" value="P:dGTP catabolic process"/>
    <property type="evidence" value="ECO:0007669"/>
    <property type="project" value="TreeGrafter"/>
</dbReference>
<dbReference type="Pfam" id="PF03819">
    <property type="entry name" value="MazG"/>
    <property type="match status" value="1"/>
</dbReference>
<dbReference type="InterPro" id="IPR011551">
    <property type="entry name" value="NTP_PyrPHydrolase_MazG"/>
</dbReference>
<evidence type="ECO:0000313" key="2">
    <source>
        <dbReference type="EMBL" id="QDG54642.1"/>
    </source>
</evidence>
<dbReference type="GO" id="GO:0046047">
    <property type="term" value="P:TTP catabolic process"/>
    <property type="evidence" value="ECO:0007669"/>
    <property type="project" value="TreeGrafter"/>
</dbReference>
<name>A0A4Y6Q280_PERCE</name>
<accession>A0A4Y6Q280</accession>
<dbReference type="GO" id="GO:0046052">
    <property type="term" value="P:UTP catabolic process"/>
    <property type="evidence" value="ECO:0007669"/>
    <property type="project" value="TreeGrafter"/>
</dbReference>
<keyword evidence="3" id="KW-1185">Reference proteome</keyword>
<reference evidence="2 3" key="1">
    <citation type="submission" date="2019-06" db="EMBL/GenBank/DDBJ databases">
        <title>Persicimonas caeni gen. nov., sp. nov., a predatory bacterium isolated from solar saltern.</title>
        <authorList>
            <person name="Wang S."/>
        </authorList>
    </citation>
    <scope>NUCLEOTIDE SEQUENCE [LARGE SCALE GENOMIC DNA]</scope>
    <source>
        <strain evidence="2 3">YN101</strain>
    </source>
</reference>
<accession>A0A5B8YGV4</accession>
<dbReference type="FunFam" id="1.10.287.1080:FF:000003">
    <property type="entry name" value="Nucleoside triphosphate pyrophosphohydrolase"/>
    <property type="match status" value="1"/>
</dbReference>
<dbReference type="PANTHER" id="PTHR30522:SF0">
    <property type="entry name" value="NUCLEOSIDE TRIPHOSPHATE PYROPHOSPHOHYDROLASE"/>
    <property type="match status" value="1"/>
</dbReference>
<dbReference type="SUPFAM" id="SSF101386">
    <property type="entry name" value="all-alpha NTP pyrophosphatases"/>
    <property type="match status" value="1"/>
</dbReference>
<dbReference type="AlphaFoldDB" id="A0A4Y6Q280"/>
<dbReference type="InterPro" id="IPR004518">
    <property type="entry name" value="MazG-like_dom"/>
</dbReference>
<sequence length="134" mass="15046">MPKSSILDDILPDYTALEQGQRLGEVAAEVGFDWPDAAQALEKVHEEVAELEELLAGEAADEVELMGELGDILFAVVNVARKLGIDAEEAMQRTNGKFRRRFAYIEAEVDRQGRRLEDLELDEMEALWQQAKAE</sequence>
<dbReference type="GO" id="GO:0046076">
    <property type="term" value="P:dTTP catabolic process"/>
    <property type="evidence" value="ECO:0007669"/>
    <property type="project" value="TreeGrafter"/>
</dbReference>
<organism evidence="2 3">
    <name type="scientific">Persicimonas caeni</name>
    <dbReference type="NCBI Taxonomy" id="2292766"/>
    <lineage>
        <taxon>Bacteria</taxon>
        <taxon>Deltaproteobacteria</taxon>
        <taxon>Bradymonadales</taxon>
        <taxon>Bradymonadaceae</taxon>
        <taxon>Persicimonas</taxon>
    </lineage>
</organism>
<dbReference type="EMBL" id="CP041186">
    <property type="protein sequence ID" value="QDG54642.1"/>
    <property type="molecule type" value="Genomic_DNA"/>
</dbReference>
<dbReference type="GO" id="GO:0047429">
    <property type="term" value="F:nucleoside triphosphate diphosphatase activity"/>
    <property type="evidence" value="ECO:0007669"/>
    <property type="project" value="InterPro"/>
</dbReference>
<evidence type="ECO:0000259" key="1">
    <source>
        <dbReference type="Pfam" id="PF03819"/>
    </source>
</evidence>
<gene>
    <name evidence="2" type="ORF">FIV42_29025</name>
</gene>
<proteinExistence type="predicted"/>
<dbReference type="PANTHER" id="PTHR30522">
    <property type="entry name" value="NUCLEOSIDE TRIPHOSPHATE PYROPHOSPHOHYDROLASE"/>
    <property type="match status" value="1"/>
</dbReference>